<dbReference type="Proteomes" id="UP001283361">
    <property type="component" value="Unassembled WGS sequence"/>
</dbReference>
<keyword evidence="2" id="KW-1185">Reference proteome</keyword>
<comment type="caution">
    <text evidence="1">The sequence shown here is derived from an EMBL/GenBank/DDBJ whole genome shotgun (WGS) entry which is preliminary data.</text>
</comment>
<sequence length="81" mass="9163">MEQYGALRRSTEQYRTVRGSMEQYKTIGGSKKQYGAERGSTDQNALVSRHISTCKTSQFTRLAENNLAVRTCHILSDRSGF</sequence>
<accession>A0AAE1E0B9</accession>
<name>A0AAE1E0B9_9GAST</name>
<protein>
    <submittedName>
        <fullName evidence="1">Uncharacterized protein</fullName>
    </submittedName>
</protein>
<gene>
    <name evidence="1" type="ORF">RRG08_001750</name>
</gene>
<dbReference type="EMBL" id="JAWDGP010001678">
    <property type="protein sequence ID" value="KAK3789362.1"/>
    <property type="molecule type" value="Genomic_DNA"/>
</dbReference>
<dbReference type="AlphaFoldDB" id="A0AAE1E0B9"/>
<organism evidence="1 2">
    <name type="scientific">Elysia crispata</name>
    <name type="common">lettuce slug</name>
    <dbReference type="NCBI Taxonomy" id="231223"/>
    <lineage>
        <taxon>Eukaryota</taxon>
        <taxon>Metazoa</taxon>
        <taxon>Spiralia</taxon>
        <taxon>Lophotrochozoa</taxon>
        <taxon>Mollusca</taxon>
        <taxon>Gastropoda</taxon>
        <taxon>Heterobranchia</taxon>
        <taxon>Euthyneura</taxon>
        <taxon>Panpulmonata</taxon>
        <taxon>Sacoglossa</taxon>
        <taxon>Placobranchoidea</taxon>
        <taxon>Plakobranchidae</taxon>
        <taxon>Elysia</taxon>
    </lineage>
</organism>
<evidence type="ECO:0000313" key="1">
    <source>
        <dbReference type="EMBL" id="KAK3789362.1"/>
    </source>
</evidence>
<reference evidence="1" key="1">
    <citation type="journal article" date="2023" name="G3 (Bethesda)">
        <title>A reference genome for the long-term kleptoplast-retaining sea slug Elysia crispata morphotype clarki.</title>
        <authorList>
            <person name="Eastman K.E."/>
            <person name="Pendleton A.L."/>
            <person name="Shaikh M.A."/>
            <person name="Suttiyut T."/>
            <person name="Ogas R."/>
            <person name="Tomko P."/>
            <person name="Gavelis G."/>
            <person name="Widhalm J.R."/>
            <person name="Wisecaver J.H."/>
        </authorList>
    </citation>
    <scope>NUCLEOTIDE SEQUENCE</scope>
    <source>
        <strain evidence="1">ECLA1</strain>
    </source>
</reference>
<proteinExistence type="predicted"/>
<evidence type="ECO:0000313" key="2">
    <source>
        <dbReference type="Proteomes" id="UP001283361"/>
    </source>
</evidence>